<dbReference type="PANTHER" id="PTHR34477">
    <property type="entry name" value="UPF0213 PROTEIN YHBQ"/>
    <property type="match status" value="1"/>
</dbReference>
<dbReference type="Proteomes" id="UP000305675">
    <property type="component" value="Unassembled WGS sequence"/>
</dbReference>
<evidence type="ECO:0000313" key="3">
    <source>
        <dbReference type="EMBL" id="TKB51954.1"/>
    </source>
</evidence>
<sequence>MSVWSLYLVRTASNHLYTGITTEVERRFSQHQNGTGAKALRGKGPLSLAFCIEVGDRSAASKLEYAIKQLSKKDKEQIVKCQQLPEALTCYLQTTAEPPQP</sequence>
<comment type="similarity">
    <text evidence="1">Belongs to the UPF0213 family.</text>
</comment>
<comment type="caution">
    <text evidence="3">The sequence shown here is derived from an EMBL/GenBank/DDBJ whole genome shotgun (WGS) entry which is preliminary data.</text>
</comment>
<dbReference type="RefSeq" id="WP_136864468.1">
    <property type="nucleotide sequence ID" value="NZ_SWCJ01000015.1"/>
</dbReference>
<dbReference type="AlphaFoldDB" id="A0A4U1BM69"/>
<dbReference type="CDD" id="cd10456">
    <property type="entry name" value="GIY-YIG_UPF0213"/>
    <property type="match status" value="1"/>
</dbReference>
<protein>
    <submittedName>
        <fullName evidence="3">GIY-YIG nuclease family protein</fullName>
    </submittedName>
</protein>
<dbReference type="PROSITE" id="PS50164">
    <property type="entry name" value="GIY_YIG"/>
    <property type="match status" value="1"/>
</dbReference>
<proteinExistence type="inferred from homology"/>
<dbReference type="InterPro" id="IPR000305">
    <property type="entry name" value="GIY-YIG_endonuc"/>
</dbReference>
<dbReference type="Gene3D" id="3.40.1440.10">
    <property type="entry name" value="GIY-YIG endonuclease"/>
    <property type="match status" value="1"/>
</dbReference>
<evidence type="ECO:0000256" key="1">
    <source>
        <dbReference type="ARBA" id="ARBA00007435"/>
    </source>
</evidence>
<feature type="domain" description="GIY-YIG" evidence="2">
    <location>
        <begin position="2"/>
        <end position="77"/>
    </location>
</feature>
<dbReference type="EMBL" id="SWCJ01000015">
    <property type="protein sequence ID" value="TKB51954.1"/>
    <property type="molecule type" value="Genomic_DNA"/>
</dbReference>
<evidence type="ECO:0000313" key="4">
    <source>
        <dbReference type="Proteomes" id="UP000305675"/>
    </source>
</evidence>
<organism evidence="3 4">
    <name type="scientific">Ferrimonas aestuarii</name>
    <dbReference type="NCBI Taxonomy" id="2569539"/>
    <lineage>
        <taxon>Bacteria</taxon>
        <taxon>Pseudomonadati</taxon>
        <taxon>Pseudomonadota</taxon>
        <taxon>Gammaproteobacteria</taxon>
        <taxon>Alteromonadales</taxon>
        <taxon>Ferrimonadaceae</taxon>
        <taxon>Ferrimonas</taxon>
    </lineage>
</organism>
<accession>A0A4U1BM69</accession>
<evidence type="ECO:0000259" key="2">
    <source>
        <dbReference type="PROSITE" id="PS50164"/>
    </source>
</evidence>
<name>A0A4U1BM69_9GAMM</name>
<dbReference type="OrthoDB" id="9797095at2"/>
<dbReference type="PANTHER" id="PTHR34477:SF1">
    <property type="entry name" value="UPF0213 PROTEIN YHBQ"/>
    <property type="match status" value="1"/>
</dbReference>
<reference evidence="3 4" key="1">
    <citation type="submission" date="2019-04" db="EMBL/GenBank/DDBJ databases">
        <authorList>
            <person name="Hwang J.C."/>
        </authorList>
    </citation>
    <scope>NUCLEOTIDE SEQUENCE [LARGE SCALE GENOMIC DNA]</scope>
    <source>
        <strain evidence="3 4">IMCC35002</strain>
    </source>
</reference>
<dbReference type="SUPFAM" id="SSF82771">
    <property type="entry name" value="GIY-YIG endonuclease"/>
    <property type="match status" value="1"/>
</dbReference>
<dbReference type="Pfam" id="PF01541">
    <property type="entry name" value="GIY-YIG"/>
    <property type="match status" value="1"/>
</dbReference>
<keyword evidence="4" id="KW-1185">Reference proteome</keyword>
<gene>
    <name evidence="3" type="ORF">FCL42_16175</name>
</gene>
<dbReference type="InterPro" id="IPR050190">
    <property type="entry name" value="UPF0213_domain"/>
</dbReference>
<dbReference type="InterPro" id="IPR035901">
    <property type="entry name" value="GIY-YIG_endonuc_sf"/>
</dbReference>